<dbReference type="InterPro" id="IPR029210">
    <property type="entry name" value="PfEMP1_NTS"/>
</dbReference>
<dbReference type="InterPro" id="IPR041480">
    <property type="entry name" value="CIDR1_gamma"/>
</dbReference>
<feature type="domain" description="Duffy-antigen binding" evidence="3">
    <location>
        <begin position="125"/>
        <end position="333"/>
    </location>
</feature>
<feature type="domain" description="Duffy-binding-like" evidence="2">
    <location>
        <begin position="1511"/>
        <end position="1651"/>
    </location>
</feature>
<feature type="region of interest" description="Disordered" evidence="1">
    <location>
        <begin position="982"/>
        <end position="1002"/>
    </location>
</feature>
<evidence type="ECO:0000259" key="4">
    <source>
        <dbReference type="Pfam" id="PF15445"/>
    </source>
</evidence>
<dbReference type="FunFam" id="1.20.58.830:FF:000003">
    <property type="entry name" value="Erythrocyte membrane protein 1, PfEMP1"/>
    <property type="match status" value="1"/>
</dbReference>
<dbReference type="FunFam" id="1.20.1310.20:FF:000001">
    <property type="entry name" value="Erythrocyte membrane protein 1, PfEMP1"/>
    <property type="match status" value="1"/>
</dbReference>
<accession>W4INQ9</accession>
<name>W4INQ9_PLAFA</name>
<dbReference type="Pfam" id="PF18562">
    <property type="entry name" value="CIDR1_gamma"/>
    <property type="match status" value="1"/>
</dbReference>
<reference evidence="8 9" key="1">
    <citation type="submission" date="2013-02" db="EMBL/GenBank/DDBJ databases">
        <title>The Genome Annotation of Plasmodium falciparum NF135/5.C10.</title>
        <authorList>
            <consortium name="The Broad Institute Genome Sequencing Platform"/>
            <consortium name="The Broad Institute Genome Sequencing Center for Infectious Disease"/>
            <person name="Neafsey D."/>
            <person name="Hoffman S."/>
            <person name="Volkman S."/>
            <person name="Rosenthal P."/>
            <person name="Walker B."/>
            <person name="Young S.K."/>
            <person name="Zeng Q."/>
            <person name="Gargeya S."/>
            <person name="Fitzgerald M."/>
            <person name="Haas B."/>
            <person name="Abouelleil A."/>
            <person name="Allen A.W."/>
            <person name="Alvarado L."/>
            <person name="Arachchi H.M."/>
            <person name="Berlin A.M."/>
            <person name="Chapman S.B."/>
            <person name="Gainer-Dewar J."/>
            <person name="Goldberg J."/>
            <person name="Griggs A."/>
            <person name="Gujja S."/>
            <person name="Hansen M."/>
            <person name="Howarth C."/>
            <person name="Imamovic A."/>
            <person name="Ireland A."/>
            <person name="Larimer J."/>
            <person name="McCowan C."/>
            <person name="Murphy C."/>
            <person name="Pearson M."/>
            <person name="Poon T.W."/>
            <person name="Priest M."/>
            <person name="Roberts A."/>
            <person name="Saif S."/>
            <person name="Shea T."/>
            <person name="Sisk P."/>
            <person name="Sykes S."/>
            <person name="Wortman J."/>
            <person name="Nusbaum C."/>
            <person name="Birren B."/>
        </authorList>
    </citation>
    <scope>NUCLEOTIDE SEQUENCE [LARGE SCALE GENOMIC DNA]</scope>
    <source>
        <strain evidence="8 9">NF135/5.C10</strain>
    </source>
</reference>
<feature type="region of interest" description="Disordered" evidence="1">
    <location>
        <begin position="1877"/>
        <end position="1896"/>
    </location>
</feature>
<evidence type="ECO:0000259" key="6">
    <source>
        <dbReference type="Pfam" id="PF18562"/>
    </source>
</evidence>
<evidence type="ECO:0000259" key="2">
    <source>
        <dbReference type="Pfam" id="PF03011"/>
    </source>
</evidence>
<feature type="compositionally biased region" description="Polar residues" evidence="1">
    <location>
        <begin position="1883"/>
        <end position="1896"/>
    </location>
</feature>
<evidence type="ECO:0000313" key="8">
    <source>
        <dbReference type="EMBL" id="ETW44760.1"/>
    </source>
</evidence>
<feature type="region of interest" description="Disordered" evidence="1">
    <location>
        <begin position="422"/>
        <end position="441"/>
    </location>
</feature>
<dbReference type="FunFam" id="1.20.58.830:FF:000004">
    <property type="entry name" value="Erythrocyte membrane protein 1, PfEMP1"/>
    <property type="match status" value="1"/>
</dbReference>
<feature type="region of interest" description="Disordered" evidence="1">
    <location>
        <begin position="821"/>
        <end position="901"/>
    </location>
</feature>
<feature type="domain" description="Plasmodium falciparum erythrocyte membrane protein-1 N-terminal segment" evidence="5">
    <location>
        <begin position="22"/>
        <end position="49"/>
    </location>
</feature>
<dbReference type="InterPro" id="IPR054595">
    <property type="entry name" value="DBL_C"/>
</dbReference>
<dbReference type="Pfam" id="PF03011">
    <property type="entry name" value="PFEMP"/>
    <property type="match status" value="2"/>
</dbReference>
<dbReference type="Proteomes" id="UP000019114">
    <property type="component" value="Unassembled WGS sequence"/>
</dbReference>
<dbReference type="Pfam" id="PF15445">
    <property type="entry name" value="ATS"/>
    <property type="match status" value="1"/>
</dbReference>
<evidence type="ECO:0000313" key="9">
    <source>
        <dbReference type="Proteomes" id="UP000019114"/>
    </source>
</evidence>
<dbReference type="InterPro" id="IPR044932">
    <property type="entry name" value="PfEMP1_ATS_sf"/>
</dbReference>
<sequence length="2203" mass="248311">MAPQIGGRGGDNADKYKNATNVKDLLDMIGKDVHDKVKEEAKNYIGELKAGVSFASIFGEETVSTNDPCQLIEDKGDELLGAHGDPCKKDGKGNDVDRFSDKDGAECGNSKIHGNSKGGTGTEVGACAPYRRLSLCSKNFPNMNSNDSSKAKHDLLAEVCYAAKYEGESITQNHGKYQLSYPGSQICTMLARSFADIGDIIRGKDLYLGNNKKDKLQDNLKKIFKKIHSDVTSTSGRTNGKNVDALKTRYKDNDENFYRLREDWWTANRETVWKALTCSKELDNSSYFHATCIDGKSQSQANKHCRCNGDQPGNDKPNTDPPTYFDYVPQFLRWFEEWAEDFCRKKNKKLKDVKTNCRGPSGNDKYCSRNGYDCEKTIRKIELLRMGNQCTKCLFACNPYVDWINNQKEQFDKQKNKYADEINGTSTSSRKKRDAGSSGNNSNYDGYESKFYKILKDDYETVDAFLEKLSKENVCTKITDEKEGKIDFKTVKSSGASGDSGTNDENKGTFYRSKYCQPCPICGVKKKDGGSGKKWEEKDKSEQCTSINLYKPTSSAEGTKIEILKSGDEATEIAEKLKKFCAQINRGTTNNGGNGTGGGAGGSGGNSEKKELYDEWKCYEIDELTKVGEGEDDHDYDKDVEKGGGLCILEKTNGEENGKKQKTFHDFFYYWVAHMLKDSIHWRTKKIKGCLEKKNGNTCKKNNCKDNCGCFQKWVEQKETEWKPIKQQFSKQKITGNEGGFIEFNHDDLLKQVLELEFSNENTEQDKKNNVSAEEAKEIKHLREMLQKENAQQTAGANGKKNIMDKLIEHELTDAKECIEKHNKCPPKPASPAEEGGGGGGAGRSRSETGKTTTLKDNENVTNLDNEEDDDSEEDENEDEEEEEEEEEEAAETVAEVTEVKPPCDIVDELFKETDTLKQACSTKYEYGREKFPNWKCIPSGKPSDTTGSSDATTGGSVCIPPRRRRLYVGKLHDWATKAVSPQGATALPQGEDAASPSNSRDGLRDAFIESAAVETFFLWDRYKKQKEKKPQGEGAGGLGGAAQLLSPQQPGPESDDNNPQSKLQQTGVIPPDFLRQMFYTLADYRDICVGNTPNGIDKVSASDQKDKGANSKLTIQQISEKIKENLSKQPGVLPQNSGKDPESWWNENAKHIWHGMLCALTYKDNDAKGGNPTVDEQVEKAFFGTPNGKPSIPPGLPNTQNGTFEEKYKYDQVKLEEESSGPKTSGDTQLPTLKEFISRPTYFRYLEEWGESFCRERRRRLKDIKYECLGEHEGGGRTTNCSGDGFECTKTGPNKDKIFNGLDCPGCAISCRKYKKWIERKKIEFGEQKSAYGDQKTKCKEESGGGDNGFCGKLTKCTDAAKFLNSLKNGPCKKDNDSEEDNKGKGYIDFNNEGEAFGHENYCDPCSEFTVKCNNRVCSGTNVSCNGGKINAKNIGNGVNSTVIDMLVSDKSGNELKNGLNVCIDAGIFKGFRKDEWKCHKFCDVDVCGLKKGDNNGKLDDKQIILISALFKRWVENFVEDYNKINEKLKPCINKNKESTFQNKCNCVEIWTEKKKDEWETIRDRYMEPYESETSPIYFNVKSFLEPLQHQTAFKKAIKPCKDLNAFEDSSHCNGADSSKSAEDGKERDVVECLLEKLKKKANECKDLPSDTECSQEQTLEDDETFDDDIETEEAKKNMMPTICKDVVPTEEQEDEHACKPAAPQPDVKEEEEEKEEEKDKAQPGEPPPAPAVPPAVEPPQADEPFNRDILEKTIPFGIALALGSIAFLFLKKKTKSSVGNLFQILQIPKSDYDIPTLKSKNRYIPYRSGTYKGKTYIYMEGDSSGDEKYAFMSDTTDITSSESEYEELDINDIYVPGSPKYKTLIEVVLEPSKRDIPSGDIPNNDTPSSKITDNEWNTLKDDFISQYLQSEQPNGVPNDYSSGDIPLNTQPNILYFDKSEERPFITSIHDRNLYTGEEYNYNVNMVNNDDIPISGTKDTYSGIDLINDSLNSNKVDIYDEVLKRKENELFGTNHVKQTSIHSVAKPTNNDPIHNQLELFHKWLDRHRNMCEQWDKNKKEELLDKLKKEWNKENNNNSGDINNRYENVLNTDVSIQIDMNDPKPINQYTNMYTNSDNSTMDNISNDMEKHREPYFYDIYEDDITYFDIDDEKTPMGDINVDHNNVNSNNMDVPNKVHIEMNIVNNKKEVLEEEYPISDIWNI</sequence>
<feature type="domain" description="Cysteine-rich interdomain region 1 gamma" evidence="6">
    <location>
        <begin position="1442"/>
        <end position="1493"/>
    </location>
</feature>
<dbReference type="GO" id="GO:0016020">
    <property type="term" value="C:membrane"/>
    <property type="evidence" value="ECO:0007669"/>
    <property type="project" value="InterPro"/>
</dbReference>
<dbReference type="OrthoDB" id="10483508at2759"/>
<dbReference type="FunFam" id="1.10.1900.40:FF:000001">
    <property type="entry name" value="Erythrocyte membrane protein 1"/>
    <property type="match status" value="1"/>
</dbReference>
<dbReference type="Pfam" id="PF05424">
    <property type="entry name" value="Duffy_binding"/>
    <property type="match status" value="2"/>
</dbReference>
<evidence type="ECO:0000256" key="1">
    <source>
        <dbReference type="SAM" id="MobiDB-lite"/>
    </source>
</evidence>
<dbReference type="Gene3D" id="1.20.58.830">
    <property type="match status" value="3"/>
</dbReference>
<dbReference type="FunFam" id="1.10.1900.40:FF:000005">
    <property type="entry name" value="Erythrocyte membrane protein 1, PfEMP1"/>
    <property type="match status" value="1"/>
</dbReference>
<feature type="domain" description="Plasmodium falciparum erythrocyte membrane protein 1 acidic terminal segment" evidence="4">
    <location>
        <begin position="1755"/>
        <end position="2203"/>
    </location>
</feature>
<feature type="compositionally biased region" description="Polar residues" evidence="1">
    <location>
        <begin position="1058"/>
        <end position="1068"/>
    </location>
</feature>
<dbReference type="Pfam" id="PF22672">
    <property type="entry name" value="DBL_C"/>
    <property type="match status" value="2"/>
</dbReference>
<feature type="region of interest" description="Disordered" evidence="1">
    <location>
        <begin position="1647"/>
        <end position="1668"/>
    </location>
</feature>
<gene>
    <name evidence="8" type="ORF">PFNF135_00816</name>
</gene>
<dbReference type="FunFam" id="1.20.58.1930:FF:000001">
    <property type="entry name" value="Erythrocyte membrane protein 1, PfEMP1"/>
    <property type="match status" value="1"/>
</dbReference>
<dbReference type="Gene3D" id="1.20.58.1930">
    <property type="match status" value="1"/>
</dbReference>
<feature type="compositionally biased region" description="Basic and acidic residues" evidence="1">
    <location>
        <begin position="845"/>
        <end position="859"/>
    </location>
</feature>
<dbReference type="EMBL" id="KI926024">
    <property type="protein sequence ID" value="ETW44760.1"/>
    <property type="molecule type" value="Genomic_DNA"/>
</dbReference>
<dbReference type="InterPro" id="IPR004258">
    <property type="entry name" value="DBL"/>
</dbReference>
<feature type="domain" description="Duffy-binding-like" evidence="2">
    <location>
        <begin position="667"/>
        <end position="824"/>
    </location>
</feature>
<organism evidence="8 9">
    <name type="scientific">Plasmodium falciparum NF135/5.C10</name>
    <dbReference type="NCBI Taxonomy" id="1036726"/>
    <lineage>
        <taxon>Eukaryota</taxon>
        <taxon>Sar</taxon>
        <taxon>Alveolata</taxon>
        <taxon>Apicomplexa</taxon>
        <taxon>Aconoidasida</taxon>
        <taxon>Haemosporida</taxon>
        <taxon>Plasmodiidae</taxon>
        <taxon>Plasmodium</taxon>
        <taxon>Plasmodium (Laverania)</taxon>
    </lineage>
</organism>
<protein>
    <recommendedName>
        <fullName evidence="10">Erythrocyte membrane protein 1</fullName>
    </recommendedName>
</protein>
<feature type="domain" description="Duffy-binding-like" evidence="7">
    <location>
        <begin position="1249"/>
        <end position="1401"/>
    </location>
</feature>
<dbReference type="Pfam" id="PF15447">
    <property type="entry name" value="NTS"/>
    <property type="match status" value="1"/>
</dbReference>
<dbReference type="GO" id="GO:0046789">
    <property type="term" value="F:host cell surface receptor binding"/>
    <property type="evidence" value="ECO:0007669"/>
    <property type="project" value="InterPro"/>
</dbReference>
<reference evidence="8 9" key="2">
    <citation type="submission" date="2013-02" db="EMBL/GenBank/DDBJ databases">
        <title>The Genome Sequence of Plasmodium falciparum NF135/5.C10.</title>
        <authorList>
            <consortium name="The Broad Institute Genome Sequencing Platform"/>
            <consortium name="The Broad Institute Genome Sequencing Center for Infectious Disease"/>
            <person name="Neafsey D."/>
            <person name="Cheeseman I."/>
            <person name="Volkman S."/>
            <person name="Adams J."/>
            <person name="Walker B."/>
            <person name="Young S.K."/>
            <person name="Zeng Q."/>
            <person name="Gargeya S."/>
            <person name="Fitzgerald M."/>
            <person name="Haas B."/>
            <person name="Abouelleil A."/>
            <person name="Alvarado L."/>
            <person name="Arachchi H.M."/>
            <person name="Berlin A.M."/>
            <person name="Chapman S.B."/>
            <person name="Dewar J."/>
            <person name="Goldberg J."/>
            <person name="Griggs A."/>
            <person name="Gujja S."/>
            <person name="Hansen M."/>
            <person name="Howarth C."/>
            <person name="Imamovic A."/>
            <person name="Larimer J."/>
            <person name="McCowan C."/>
            <person name="Murphy C."/>
            <person name="Neiman D."/>
            <person name="Pearson M."/>
            <person name="Priest M."/>
            <person name="Roberts A."/>
            <person name="Saif S."/>
            <person name="Shea T."/>
            <person name="Sisk P."/>
            <person name="Sykes S."/>
            <person name="Wortman J."/>
            <person name="Nusbaum C."/>
            <person name="Birren B."/>
        </authorList>
    </citation>
    <scope>NUCLEOTIDE SEQUENCE [LARGE SCALE GENOMIC DNA]</scope>
    <source>
        <strain evidence="8 9">NF135/5.C10</strain>
    </source>
</reference>
<feature type="compositionally biased region" description="Acidic residues" evidence="1">
    <location>
        <begin position="865"/>
        <end position="891"/>
    </location>
</feature>
<dbReference type="SUPFAM" id="SSF140924">
    <property type="entry name" value="Duffy binding domain-like"/>
    <property type="match status" value="4"/>
</dbReference>
<feature type="region of interest" description="Disordered" evidence="1">
    <location>
        <begin position="1028"/>
        <end position="1068"/>
    </location>
</feature>
<feature type="domain" description="Duffy-antigen binding" evidence="3">
    <location>
        <begin position="958"/>
        <end position="1167"/>
    </location>
</feature>
<feature type="domain" description="Duffy-binding-like" evidence="7">
    <location>
        <begin position="337"/>
        <end position="491"/>
    </location>
</feature>
<evidence type="ECO:0000259" key="3">
    <source>
        <dbReference type="Pfam" id="PF05424"/>
    </source>
</evidence>
<proteinExistence type="predicted"/>
<evidence type="ECO:0000259" key="7">
    <source>
        <dbReference type="Pfam" id="PF22672"/>
    </source>
</evidence>
<feature type="region of interest" description="Disordered" evidence="1">
    <location>
        <begin position="1690"/>
        <end position="1745"/>
    </location>
</feature>
<dbReference type="Gene3D" id="1.10.1900.40">
    <property type="entry name" value="Acidic terminal segments, variant surface antigen of PfEMP1"/>
    <property type="match status" value="2"/>
</dbReference>
<feature type="compositionally biased region" description="Pro residues" evidence="1">
    <location>
        <begin position="1726"/>
        <end position="1739"/>
    </location>
</feature>
<dbReference type="InterPro" id="IPR029211">
    <property type="entry name" value="PfEMP1_ATS"/>
</dbReference>
<evidence type="ECO:0008006" key="10">
    <source>
        <dbReference type="Google" id="ProtNLM"/>
    </source>
</evidence>
<dbReference type="InterPro" id="IPR008602">
    <property type="entry name" value="Duffy-antigen-binding"/>
</dbReference>
<dbReference type="Gene3D" id="1.20.1310.20">
    <property type="entry name" value="Duffy-antigen binding domain"/>
    <property type="match status" value="2"/>
</dbReference>
<evidence type="ECO:0000259" key="5">
    <source>
        <dbReference type="Pfam" id="PF15447"/>
    </source>
</evidence>
<dbReference type="InterPro" id="IPR042202">
    <property type="entry name" value="Duffy-ag-bd_sf"/>
</dbReference>